<dbReference type="OrthoDB" id="9799368at2"/>
<reference evidence="7" key="3">
    <citation type="submission" date="2022-03" db="EMBL/GenBank/DDBJ databases">
        <title>Comparative Genomics of East African Camel-Associated Staphylococcaceae spp.: Diversity and Inheritance of Traits Involved in Host-Pathogen Interactions.</title>
        <authorList>
            <person name="Akarsu H."/>
            <person name="Liljander A."/>
            <person name="Younan M."/>
            <person name="Brodard I."/>
            <person name="Glucks I."/>
            <person name="Labroussaa F."/>
            <person name="Overesch G."/>
            <person name="Kuhnert P."/>
            <person name="Perreten V."/>
            <person name="Drexler J.F."/>
            <person name="Corman V.M."/>
            <person name="Falquet L."/>
            <person name="Jores J."/>
        </authorList>
    </citation>
    <scope>NUCLEOTIDE SEQUENCE</scope>
    <source>
        <strain evidence="7">IVB6197</strain>
    </source>
</reference>
<evidence type="ECO:0000313" key="9">
    <source>
        <dbReference type="Proteomes" id="UP000646308"/>
    </source>
</evidence>
<keyword evidence="1" id="KW-0805">Transcription regulation</keyword>
<reference evidence="6 8" key="1">
    <citation type="submission" date="2017-04" db="EMBL/GenBank/DDBJ databases">
        <title>Staphylococcus agnetis, a potential pathogen in the broiler production.</title>
        <authorList>
            <person name="Poulsen L."/>
        </authorList>
    </citation>
    <scope>NUCLEOTIDE SEQUENCE [LARGE SCALE GENOMIC DNA]</scope>
    <source>
        <strain evidence="6 8">723_310714_2_2_spleen</strain>
    </source>
</reference>
<dbReference type="KEGG" id="sagq:EP23_07580"/>
<dbReference type="InterPro" id="IPR036390">
    <property type="entry name" value="WH_DNA-bd_sf"/>
</dbReference>
<keyword evidence="8" id="KW-1185">Reference proteome</keyword>
<dbReference type="SMART" id="SM00347">
    <property type="entry name" value="HTH_MARR"/>
    <property type="match status" value="1"/>
</dbReference>
<dbReference type="Proteomes" id="UP000195208">
    <property type="component" value="Unassembled WGS sequence"/>
</dbReference>
<gene>
    <name evidence="6" type="ORF">B9M88_02600</name>
    <name evidence="5" type="ORF">GLV84_07580</name>
    <name evidence="7" type="ORF">MUA95_02525</name>
</gene>
<dbReference type="Gene3D" id="1.10.10.10">
    <property type="entry name" value="Winged helix-like DNA-binding domain superfamily/Winged helix DNA-binding domain"/>
    <property type="match status" value="1"/>
</dbReference>
<accession>A0A085UE88</accession>
<dbReference type="Proteomes" id="UP000646308">
    <property type="component" value="Unassembled WGS sequence"/>
</dbReference>
<evidence type="ECO:0000259" key="4">
    <source>
        <dbReference type="PROSITE" id="PS50995"/>
    </source>
</evidence>
<dbReference type="Proteomes" id="UP001065705">
    <property type="component" value="Chromosome"/>
</dbReference>
<dbReference type="GeneID" id="57692441"/>
<dbReference type="AlphaFoldDB" id="A0A085UE88"/>
<dbReference type="InterPro" id="IPR036388">
    <property type="entry name" value="WH-like_DNA-bd_sf"/>
</dbReference>
<proteinExistence type="predicted"/>
<name>A0A085UE88_9STAP</name>
<feature type="domain" description="HTH marR-type" evidence="4">
    <location>
        <begin position="1"/>
        <end position="133"/>
    </location>
</feature>
<evidence type="ECO:0000313" key="7">
    <source>
        <dbReference type="EMBL" id="UXU57706.1"/>
    </source>
</evidence>
<dbReference type="PROSITE" id="PS50995">
    <property type="entry name" value="HTH_MARR_2"/>
    <property type="match status" value="1"/>
</dbReference>
<evidence type="ECO:0000256" key="2">
    <source>
        <dbReference type="ARBA" id="ARBA00023125"/>
    </source>
</evidence>
<dbReference type="InterPro" id="IPR000835">
    <property type="entry name" value="HTH_MarR-typ"/>
</dbReference>
<dbReference type="GO" id="GO:0003677">
    <property type="term" value="F:DNA binding"/>
    <property type="evidence" value="ECO:0007669"/>
    <property type="project" value="UniProtKB-KW"/>
</dbReference>
<sequence>MSHQNDYELMLFYYAYQTFTKTADDLIKEYGLSRQHHRFLFFINKLPGITTKKLLENLEISKQGSHATLKLLKENGLIYDELDLTDRRLKCLYPTEKGKALIATLNQAQSELFKKIKEARGDNWYDLMEGFAESRQGFQDIRHLKPSEEEGDDYDHSLS</sequence>
<dbReference type="EMBL" id="WMFL01000079">
    <property type="protein sequence ID" value="NJI02684.1"/>
    <property type="molecule type" value="Genomic_DNA"/>
</dbReference>
<protein>
    <submittedName>
        <fullName evidence="5">MarR family transcriptional regulator</fullName>
    </submittedName>
    <submittedName>
        <fullName evidence="7">MarR family winged helix-turn-helix transcriptional regulator</fullName>
    </submittedName>
</protein>
<organism evidence="5 9">
    <name type="scientific">Staphylococcus agnetis</name>
    <dbReference type="NCBI Taxonomy" id="985762"/>
    <lineage>
        <taxon>Bacteria</taxon>
        <taxon>Bacillati</taxon>
        <taxon>Bacillota</taxon>
        <taxon>Bacilli</taxon>
        <taxon>Bacillales</taxon>
        <taxon>Staphylococcaceae</taxon>
        <taxon>Staphylococcus</taxon>
    </lineage>
</organism>
<evidence type="ECO:0000313" key="8">
    <source>
        <dbReference type="Proteomes" id="UP000195208"/>
    </source>
</evidence>
<dbReference type="RefSeq" id="WP_037566559.1">
    <property type="nucleotide sequence ID" value="NZ_CP009623.1"/>
</dbReference>
<evidence type="ECO:0000256" key="3">
    <source>
        <dbReference type="ARBA" id="ARBA00023163"/>
    </source>
</evidence>
<dbReference type="EMBL" id="CP094809">
    <property type="protein sequence ID" value="UXU57706.1"/>
    <property type="molecule type" value="Genomic_DNA"/>
</dbReference>
<dbReference type="PANTHER" id="PTHR42756">
    <property type="entry name" value="TRANSCRIPTIONAL REGULATOR, MARR"/>
    <property type="match status" value="1"/>
</dbReference>
<evidence type="ECO:0000313" key="6">
    <source>
        <dbReference type="EMBL" id="OTW31987.1"/>
    </source>
</evidence>
<evidence type="ECO:0000256" key="1">
    <source>
        <dbReference type="ARBA" id="ARBA00023015"/>
    </source>
</evidence>
<dbReference type="SUPFAM" id="SSF46785">
    <property type="entry name" value="Winged helix' DNA-binding domain"/>
    <property type="match status" value="1"/>
</dbReference>
<keyword evidence="2" id="KW-0238">DNA-binding</keyword>
<dbReference type="EMBL" id="NEFX01000003">
    <property type="protein sequence ID" value="OTW31987.1"/>
    <property type="molecule type" value="Genomic_DNA"/>
</dbReference>
<dbReference type="Pfam" id="PF12802">
    <property type="entry name" value="MarR_2"/>
    <property type="match status" value="1"/>
</dbReference>
<keyword evidence="3" id="KW-0804">Transcription</keyword>
<reference evidence="5" key="2">
    <citation type="submission" date="2019-11" db="EMBL/GenBank/DDBJ databases">
        <title>Whole genome comparisons of Staphylococcus agnetis isolates from cattle and chickens.</title>
        <authorList>
            <person name="Rhoads D."/>
            <person name="Shwani A."/>
            <person name="Adkins P."/>
            <person name="Calcutt M."/>
            <person name="Middleton J."/>
        </authorList>
    </citation>
    <scope>NUCLEOTIDE SEQUENCE</scope>
    <source>
        <strain evidence="5">1387</strain>
    </source>
</reference>
<dbReference type="PANTHER" id="PTHR42756:SF1">
    <property type="entry name" value="TRANSCRIPTIONAL REPRESSOR OF EMRAB OPERON"/>
    <property type="match status" value="1"/>
</dbReference>
<dbReference type="GO" id="GO:0003700">
    <property type="term" value="F:DNA-binding transcription factor activity"/>
    <property type="evidence" value="ECO:0007669"/>
    <property type="project" value="InterPro"/>
</dbReference>
<evidence type="ECO:0000313" key="5">
    <source>
        <dbReference type="EMBL" id="NJI02684.1"/>
    </source>
</evidence>
<dbReference type="eggNOG" id="COG1846">
    <property type="taxonomic scope" value="Bacteria"/>
</dbReference>